<accession>K9EE73</accession>
<organism evidence="1 2">
    <name type="scientific">Actinobaculum massiliense ACS-171-V-Col2</name>
    <dbReference type="NCBI Taxonomy" id="883066"/>
    <lineage>
        <taxon>Bacteria</taxon>
        <taxon>Bacillati</taxon>
        <taxon>Actinomycetota</taxon>
        <taxon>Actinomycetes</taxon>
        <taxon>Actinomycetales</taxon>
        <taxon>Actinomycetaceae</taxon>
        <taxon>Actinobaculum</taxon>
    </lineage>
</organism>
<keyword evidence="2" id="KW-1185">Reference proteome</keyword>
<dbReference type="Pfam" id="PF16154">
    <property type="entry name" value="DUF4862"/>
    <property type="match status" value="1"/>
</dbReference>
<sequence length="311" mass="33596">MLGSELAEKPKRVEMTSPFIVGAYASLPEPDRHREYYELLQSKEWIDGLEIPFPGQIATEADKFASYLAENWIFNAITAIPGTMQNVGKNPAFGLASPDSESRRAALNFAEQIRSAVAALADATGREVISKVQLHTAPPEIASADSFRASLEELLAKDWCGASIAVEHCDKFVDGQKPEKGFLPIEQEIEICHELGVGMAINWGRSAIEGRSSRTAFEHIQQCEQAGVLAGVIFSGAGPEETQFGYPWGDGHLPSAMDEPASLLDAAEIRRCAEVAEGAEYLGAKICVPASAGLEERLAMLENIYAAARGE</sequence>
<dbReference type="AlphaFoldDB" id="K9EE73"/>
<dbReference type="PATRIC" id="fig|883066.3.peg.1168"/>
<dbReference type="Proteomes" id="UP000009888">
    <property type="component" value="Unassembled WGS sequence"/>
</dbReference>
<reference evidence="1 2" key="1">
    <citation type="submission" date="2012-09" db="EMBL/GenBank/DDBJ databases">
        <title>The Genome Sequence of Actinobaculum massiliae ACS-171-V-COL2.</title>
        <authorList>
            <consortium name="The Broad Institute Genome Sequencing Platform"/>
            <person name="Earl A."/>
            <person name="Ward D."/>
            <person name="Feldgarden M."/>
            <person name="Gevers D."/>
            <person name="Saerens B."/>
            <person name="Vaneechoutte M."/>
            <person name="Walker B."/>
            <person name="Young S.K."/>
            <person name="Zeng Q."/>
            <person name="Gargeya S."/>
            <person name="Fitzgerald M."/>
            <person name="Haas B."/>
            <person name="Abouelleil A."/>
            <person name="Alvarado L."/>
            <person name="Arachchi H.M."/>
            <person name="Berlin A."/>
            <person name="Chapman S.B."/>
            <person name="Goldberg J."/>
            <person name="Griggs A."/>
            <person name="Gujja S."/>
            <person name="Hansen M."/>
            <person name="Howarth C."/>
            <person name="Imamovic A."/>
            <person name="Larimer J."/>
            <person name="McCowen C."/>
            <person name="Montmayeur A."/>
            <person name="Murphy C."/>
            <person name="Neiman D."/>
            <person name="Pearson M."/>
            <person name="Priest M."/>
            <person name="Roberts A."/>
            <person name="Saif S."/>
            <person name="Shea T."/>
            <person name="Sisk P."/>
            <person name="Sykes S."/>
            <person name="Wortman J."/>
            <person name="Nusbaum C."/>
            <person name="Birren B."/>
        </authorList>
    </citation>
    <scope>NUCLEOTIDE SEQUENCE [LARGE SCALE GENOMIC DNA]</scope>
    <source>
        <strain evidence="2">ACS-171-V-Col2</strain>
    </source>
</reference>
<dbReference type="InterPro" id="IPR032344">
    <property type="entry name" value="DUF4862"/>
</dbReference>
<gene>
    <name evidence="1" type="ORF">HMPREF9233_01111</name>
</gene>
<dbReference type="HOGENOM" id="CLU_077119_1_0_11"/>
<proteinExistence type="predicted"/>
<name>K9EE73_9ACTO</name>
<dbReference type="eggNOG" id="COG0648">
    <property type="taxonomic scope" value="Bacteria"/>
</dbReference>
<comment type="caution">
    <text evidence="1">The sequence shown here is derived from an EMBL/GenBank/DDBJ whole genome shotgun (WGS) entry which is preliminary data.</text>
</comment>
<evidence type="ECO:0008006" key="3">
    <source>
        <dbReference type="Google" id="ProtNLM"/>
    </source>
</evidence>
<dbReference type="STRING" id="202789.GCA_001457435_01005"/>
<dbReference type="EMBL" id="AGWL01000006">
    <property type="protein sequence ID" value="EKU94973.1"/>
    <property type="molecule type" value="Genomic_DNA"/>
</dbReference>
<protein>
    <recommendedName>
        <fullName evidence="3">DUF4862 domain-containing protein</fullName>
    </recommendedName>
</protein>
<evidence type="ECO:0000313" key="1">
    <source>
        <dbReference type="EMBL" id="EKU94973.1"/>
    </source>
</evidence>
<evidence type="ECO:0000313" key="2">
    <source>
        <dbReference type="Proteomes" id="UP000009888"/>
    </source>
</evidence>